<comment type="caution">
    <text evidence="1">The sequence shown here is derived from an EMBL/GenBank/DDBJ whole genome shotgun (WGS) entry which is preliminary data.</text>
</comment>
<proteinExistence type="predicted"/>
<evidence type="ECO:0008006" key="3">
    <source>
        <dbReference type="Google" id="ProtNLM"/>
    </source>
</evidence>
<dbReference type="Proteomes" id="UP001519287">
    <property type="component" value="Unassembled WGS sequence"/>
</dbReference>
<dbReference type="RefSeq" id="WP_209975870.1">
    <property type="nucleotide sequence ID" value="NZ_JAGGLB010000022.1"/>
</dbReference>
<evidence type="ECO:0000313" key="1">
    <source>
        <dbReference type="EMBL" id="MBP1994005.1"/>
    </source>
</evidence>
<dbReference type="Pfam" id="PF20583">
    <property type="entry name" value="DUF6786"/>
    <property type="match status" value="1"/>
</dbReference>
<name>A0ABS4J2H0_9BACL</name>
<dbReference type="InterPro" id="IPR046713">
    <property type="entry name" value="DUF6786"/>
</dbReference>
<organism evidence="1 2">
    <name type="scientific">Paenibacillus eucommiae</name>
    <dbReference type="NCBI Taxonomy" id="1355755"/>
    <lineage>
        <taxon>Bacteria</taxon>
        <taxon>Bacillati</taxon>
        <taxon>Bacillota</taxon>
        <taxon>Bacilli</taxon>
        <taxon>Bacillales</taxon>
        <taxon>Paenibacillaceae</taxon>
        <taxon>Paenibacillus</taxon>
    </lineage>
</organism>
<sequence>MKFKKLVNVLEQVGLRYAVINGEHGGALVLLERGARVIGIYAEGEAENSLWVHPLLEDVRQAKTHFQDEQHWNIGGDRTWVSPEVEFFISNVEAFWDTYKVPAAIDPGAYVMSDGDFGREEKSWSQSAALFAYRSQLELDFHLQKKLRLVPDPLRFTSYNSSFGSYSYIGYELDIRLSIPAEAPSAPLSLWNLLQLPAGGEVRIPTYGQADVTDFFAPTGPSHLKVTPGLVSFRLDAKEQHKISIKAPFITGRMGYMREGAEGEAYLLVRQFQVNPSADYPDVPADRLDDQGHCVQCYNDSGELGAFGEMEYHSPALSIKSKDKELQDRSQIWCYNGKAADIEVISGQLLGK</sequence>
<protein>
    <recommendedName>
        <fullName evidence="3">DUF4380 domain-containing protein</fullName>
    </recommendedName>
</protein>
<gene>
    <name evidence="1" type="ORF">J2Z66_005631</name>
</gene>
<keyword evidence="2" id="KW-1185">Reference proteome</keyword>
<dbReference type="EMBL" id="JAGGLB010000022">
    <property type="protein sequence ID" value="MBP1994005.1"/>
    <property type="molecule type" value="Genomic_DNA"/>
</dbReference>
<evidence type="ECO:0000313" key="2">
    <source>
        <dbReference type="Proteomes" id="UP001519287"/>
    </source>
</evidence>
<reference evidence="1 2" key="1">
    <citation type="submission" date="2021-03" db="EMBL/GenBank/DDBJ databases">
        <title>Genomic Encyclopedia of Type Strains, Phase IV (KMG-IV): sequencing the most valuable type-strain genomes for metagenomic binning, comparative biology and taxonomic classification.</title>
        <authorList>
            <person name="Goeker M."/>
        </authorList>
    </citation>
    <scope>NUCLEOTIDE SEQUENCE [LARGE SCALE GENOMIC DNA]</scope>
    <source>
        <strain evidence="1 2">DSM 26048</strain>
    </source>
</reference>
<accession>A0ABS4J2H0</accession>